<dbReference type="PROSITE" id="PS51194">
    <property type="entry name" value="HELICASE_CTER"/>
    <property type="match status" value="1"/>
</dbReference>
<keyword evidence="3 7" id="KW-0347">Helicase</keyword>
<dbReference type="Pfam" id="PF00270">
    <property type="entry name" value="DEAD"/>
    <property type="match status" value="1"/>
</dbReference>
<dbReference type="InterPro" id="IPR001650">
    <property type="entry name" value="Helicase_C-like"/>
</dbReference>
<dbReference type="NCBIfam" id="TIGR01970">
    <property type="entry name" value="DEAH_box_HrpB"/>
    <property type="match status" value="1"/>
</dbReference>
<evidence type="ECO:0000313" key="7">
    <source>
        <dbReference type="EMBL" id="EMP9433038.1"/>
    </source>
</evidence>
<dbReference type="PANTHER" id="PTHR43519">
    <property type="entry name" value="ATP-DEPENDENT RNA HELICASE HRPB"/>
    <property type="match status" value="1"/>
</dbReference>
<dbReference type="Pfam" id="PF08482">
    <property type="entry name" value="HrpB_C"/>
    <property type="match status" value="1"/>
</dbReference>
<dbReference type="InterPro" id="IPR056329">
    <property type="entry name" value="CON_HrpB"/>
</dbReference>
<dbReference type="SMART" id="SM00847">
    <property type="entry name" value="HA2"/>
    <property type="match status" value="1"/>
</dbReference>
<dbReference type="SMART" id="SM00490">
    <property type="entry name" value="HELICc"/>
    <property type="match status" value="1"/>
</dbReference>
<dbReference type="EC" id="3.6.4.13" evidence="7"/>
<dbReference type="Gene3D" id="1.20.120.1080">
    <property type="match status" value="1"/>
</dbReference>
<protein>
    <submittedName>
        <fullName evidence="7">ATP-dependent helicase HrpB</fullName>
        <ecNumber evidence="7">3.6.4.13</ecNumber>
    </submittedName>
</protein>
<dbReference type="GO" id="GO:0005524">
    <property type="term" value="F:ATP binding"/>
    <property type="evidence" value="ECO:0007669"/>
    <property type="project" value="UniProtKB-KW"/>
</dbReference>
<dbReference type="PROSITE" id="PS51192">
    <property type="entry name" value="HELICASE_ATP_BIND_1"/>
    <property type="match status" value="1"/>
</dbReference>
<dbReference type="GO" id="GO:0016787">
    <property type="term" value="F:hydrolase activity"/>
    <property type="evidence" value="ECO:0007669"/>
    <property type="project" value="UniProtKB-KW"/>
</dbReference>
<dbReference type="InterPro" id="IPR014001">
    <property type="entry name" value="Helicase_ATP-bd"/>
</dbReference>
<evidence type="ECO:0000256" key="3">
    <source>
        <dbReference type="ARBA" id="ARBA00022806"/>
    </source>
</evidence>
<proteinExistence type="predicted"/>
<accession>A0AAI9I0B0</accession>
<evidence type="ECO:0000256" key="4">
    <source>
        <dbReference type="ARBA" id="ARBA00022840"/>
    </source>
</evidence>
<organism evidence="7">
    <name type="scientific">Providencia stuartii</name>
    <dbReference type="NCBI Taxonomy" id="588"/>
    <lineage>
        <taxon>Bacteria</taxon>
        <taxon>Pseudomonadati</taxon>
        <taxon>Pseudomonadota</taxon>
        <taxon>Gammaproteobacteria</taxon>
        <taxon>Enterobacterales</taxon>
        <taxon>Morganellaceae</taxon>
        <taxon>Providencia</taxon>
    </lineage>
</organism>
<dbReference type="InterPro" id="IPR027417">
    <property type="entry name" value="P-loop_NTPase"/>
</dbReference>
<evidence type="ECO:0000256" key="1">
    <source>
        <dbReference type="ARBA" id="ARBA00022741"/>
    </source>
</evidence>
<dbReference type="Gene3D" id="3.40.50.300">
    <property type="entry name" value="P-loop containing nucleotide triphosphate hydrolases"/>
    <property type="match status" value="2"/>
</dbReference>
<evidence type="ECO:0000259" key="5">
    <source>
        <dbReference type="PROSITE" id="PS51192"/>
    </source>
</evidence>
<dbReference type="InterPro" id="IPR013689">
    <property type="entry name" value="RNA_helicase_ATP-dep_HrpB_C"/>
</dbReference>
<dbReference type="InterPro" id="IPR010225">
    <property type="entry name" value="HrpB"/>
</dbReference>
<dbReference type="SUPFAM" id="SSF52540">
    <property type="entry name" value="P-loop containing nucleoside triphosphate hydrolases"/>
    <property type="match status" value="1"/>
</dbReference>
<reference evidence="7" key="1">
    <citation type="submission" date="2024-02" db="EMBL/GenBank/DDBJ databases">
        <authorList>
            <consortium name="Clinical and Environmental Microbiology Branch: Whole genome sequencing antimicrobial resistance pathogens in the healthcare setting"/>
        </authorList>
    </citation>
    <scope>NUCLEOTIDE SEQUENCE</scope>
    <source>
        <strain evidence="7">2020GO-00142</strain>
    </source>
</reference>
<dbReference type="CDD" id="cd17990">
    <property type="entry name" value="DEXHc_HrpB"/>
    <property type="match status" value="1"/>
</dbReference>
<comment type="caution">
    <text evidence="7">The sequence shown here is derived from an EMBL/GenBank/DDBJ whole genome shotgun (WGS) entry which is preliminary data.</text>
</comment>
<dbReference type="FunFam" id="3.40.50.300:FF:002125">
    <property type="entry name" value="ATP-dependent helicase HrpB"/>
    <property type="match status" value="1"/>
</dbReference>
<keyword evidence="2 7" id="KW-0378">Hydrolase</keyword>
<evidence type="ECO:0000256" key="2">
    <source>
        <dbReference type="ARBA" id="ARBA00022801"/>
    </source>
</evidence>
<dbReference type="InterPro" id="IPR011545">
    <property type="entry name" value="DEAD/DEAH_box_helicase_dom"/>
</dbReference>
<dbReference type="NCBIfam" id="NF008662">
    <property type="entry name" value="PRK11664.1"/>
    <property type="match status" value="1"/>
</dbReference>
<feature type="domain" description="Helicase C-terminal" evidence="6">
    <location>
        <begin position="207"/>
        <end position="376"/>
    </location>
</feature>
<keyword evidence="4" id="KW-0067">ATP-binding</keyword>
<sequence length="831" mass="92651">MLNLIGAIIRVLPIHDVSNSLLTALEKSPQVLLHAPTGAGKSTVLPLIILNSGVIEGRIIMLEPRRIAARSVAMRLAEQLGEEIGHTVGLRMRSESRVSSNTRIEVVTEGVLTRMLQSDPMLEGIGLVILDEFHERSLQADLGLALLLDTQQALRDDLKILLMSATLDDQGLNRLFPNAPIVISEGRTYPVERYFYPINSNKLFHKEVANAVWQLCQREKGSLLLFLPGVGEIERTLTELSSIVSEDILLCPMYGALSIKEQQLAIQAAPAGKRKIVLATNIAETSLTIEGIRLVVDSGFERIGVFNPRTGLTKLVKQRISQASMVQRAGRAGRLEAGVCWHLFSQEQAERAAKYSEAEILHSDLSSLWLSLLQWGCQDTEQLQWLNAPPRPAIAAAKDLLYRLEAVDIHGQLTSVGRGMAESGSSVRTAAILYQAQQSQNDEVVKLAALLVAILEEPPRQGRCDIHGYLERPTENWCRRASLLSGHKVTAAVGKAHALISEWLPTLLAVGFPDRIAKNRDNQGRYQLASGLGASLDEKDTLSGREWLIAPMLWLPESSADAKIALAVAIEIDNLREACPHLFFQQETVEWDEQKGTLIAWRRLQCGQLVVHSERLTNPDSKQIEQALLHWLRQNGLSSLDWHSSAHQLRIRCQLAKQWFPDVVLPDVDDATLLDSLESWLAPYLRGITHRKQLQAIDVGELLAHRLDWQQKKWLDDALPTHYLSGSGSSVNIHYSLDKAPMMEIRMQEMYGQASNPTVAHGKVIVAVSLLSPAMRSLQITQDLGAFWQGSYREIQKEMKGRYPKHLWPDDPVNTRPTNKTKKALNNIEKH</sequence>
<dbReference type="GO" id="GO:0003676">
    <property type="term" value="F:nucleic acid binding"/>
    <property type="evidence" value="ECO:0007669"/>
    <property type="project" value="InterPro"/>
</dbReference>
<dbReference type="InterPro" id="IPR007502">
    <property type="entry name" value="Helicase-assoc_dom"/>
</dbReference>
<gene>
    <name evidence="7" type="primary">hrpB</name>
    <name evidence="7" type="ORF">JRA39_002090</name>
</gene>
<dbReference type="GO" id="GO:0003724">
    <property type="term" value="F:RNA helicase activity"/>
    <property type="evidence" value="ECO:0007669"/>
    <property type="project" value="UniProtKB-EC"/>
</dbReference>
<dbReference type="CDD" id="cd18791">
    <property type="entry name" value="SF2_C_RHA"/>
    <property type="match status" value="1"/>
</dbReference>
<dbReference type="AlphaFoldDB" id="A0AAI9I0B0"/>
<name>A0AAI9I0B0_PROST</name>
<dbReference type="Pfam" id="PF24473">
    <property type="entry name" value="CON_HrpB"/>
    <property type="match status" value="1"/>
</dbReference>
<dbReference type="Pfam" id="PF00271">
    <property type="entry name" value="Helicase_C"/>
    <property type="match status" value="1"/>
</dbReference>
<feature type="domain" description="Helicase ATP-binding" evidence="5">
    <location>
        <begin position="22"/>
        <end position="185"/>
    </location>
</feature>
<dbReference type="InterPro" id="IPR049614">
    <property type="entry name" value="HrpB_DEXH"/>
</dbReference>
<dbReference type="PANTHER" id="PTHR43519:SF1">
    <property type="entry name" value="ATP-DEPENDENT RNA HELICASE HRPB"/>
    <property type="match status" value="1"/>
</dbReference>
<keyword evidence="1" id="KW-0547">Nucleotide-binding</keyword>
<dbReference type="PIRSF" id="PIRSF005496">
    <property type="entry name" value="ATP_hel_hrpB"/>
    <property type="match status" value="1"/>
</dbReference>
<evidence type="ECO:0000259" key="6">
    <source>
        <dbReference type="PROSITE" id="PS51194"/>
    </source>
</evidence>
<dbReference type="SMART" id="SM00487">
    <property type="entry name" value="DEXDc"/>
    <property type="match status" value="1"/>
</dbReference>
<dbReference type="EMBL" id="AAZDVE040000013">
    <property type="protein sequence ID" value="EMP9433038.1"/>
    <property type="molecule type" value="Genomic_DNA"/>
</dbReference>